<dbReference type="AlphaFoldDB" id="A0A1C7MWG7"/>
<comment type="caution">
    <text evidence="1">The sequence shown here is derived from an EMBL/GenBank/DDBJ whole genome shotgun (WGS) entry which is preliminary data.</text>
</comment>
<dbReference type="EMBL" id="LUGH01001395">
    <property type="protein sequence ID" value="OBZ81160.1"/>
    <property type="molecule type" value="Genomic_DNA"/>
</dbReference>
<proteinExistence type="predicted"/>
<protein>
    <submittedName>
        <fullName evidence="1">Uncharacterized protein</fullName>
    </submittedName>
</protein>
<sequence length="180" mass="21559">MFEVTNEWVVPYNPYLLKRYKARINGECCASIDAIKYINKGQDRTTLKISDSRNEVEKYLHARYIDPSEAVWHLFEFPFHEEDPIVILLPVHLLNKQTIYFDPQASHCDIRDKLNDDKTTLMAWFEYNQRNVDGRSYLYQEFSEHFVFDHTNKVWKPRKKGFAIGRMFYINPICGKPYHL</sequence>
<keyword evidence="2" id="KW-1185">Reference proteome</keyword>
<name>A0A1C7MWG7_9FUNG</name>
<dbReference type="Proteomes" id="UP000093000">
    <property type="component" value="Unassembled WGS sequence"/>
</dbReference>
<reference evidence="1 2" key="1">
    <citation type="submission" date="2016-03" db="EMBL/GenBank/DDBJ databases">
        <title>Choanephora cucurbitarum.</title>
        <authorList>
            <person name="Min B."/>
            <person name="Park H."/>
            <person name="Park J.-H."/>
            <person name="Shin H.-D."/>
            <person name="Choi I.-G."/>
        </authorList>
    </citation>
    <scope>NUCLEOTIDE SEQUENCE [LARGE SCALE GENOMIC DNA]</scope>
    <source>
        <strain evidence="1 2">KUS-F28377</strain>
    </source>
</reference>
<gene>
    <name evidence="1" type="ORF">A0J61_10791</name>
</gene>
<dbReference type="OrthoDB" id="2415504at2759"/>
<evidence type="ECO:0000313" key="2">
    <source>
        <dbReference type="Proteomes" id="UP000093000"/>
    </source>
</evidence>
<dbReference type="InParanoid" id="A0A1C7MWG7"/>
<dbReference type="STRING" id="101091.A0A1C7MWG7"/>
<organism evidence="1 2">
    <name type="scientific">Choanephora cucurbitarum</name>
    <dbReference type="NCBI Taxonomy" id="101091"/>
    <lineage>
        <taxon>Eukaryota</taxon>
        <taxon>Fungi</taxon>
        <taxon>Fungi incertae sedis</taxon>
        <taxon>Mucoromycota</taxon>
        <taxon>Mucoromycotina</taxon>
        <taxon>Mucoromycetes</taxon>
        <taxon>Mucorales</taxon>
        <taxon>Mucorineae</taxon>
        <taxon>Choanephoraceae</taxon>
        <taxon>Choanephoroideae</taxon>
        <taxon>Choanephora</taxon>
    </lineage>
</organism>
<accession>A0A1C7MWG7</accession>
<evidence type="ECO:0000313" key="1">
    <source>
        <dbReference type="EMBL" id="OBZ81160.1"/>
    </source>
</evidence>